<feature type="domain" description="NAD-dependent epimerase/dehydratase" evidence="6">
    <location>
        <begin position="3"/>
        <end position="235"/>
    </location>
</feature>
<evidence type="ECO:0000256" key="2">
    <source>
        <dbReference type="ARBA" id="ARBA00007637"/>
    </source>
</evidence>
<evidence type="ECO:0000256" key="5">
    <source>
        <dbReference type="ARBA" id="ARBA00033067"/>
    </source>
</evidence>
<comment type="caution">
    <text evidence="7">The sequence shown here is derived from an EMBL/GenBank/DDBJ whole genome shotgun (WGS) entry which is preliminary data.</text>
</comment>
<dbReference type="PANTHER" id="PTHR43725">
    <property type="entry name" value="UDP-GLUCOSE 4-EPIMERASE"/>
    <property type="match status" value="1"/>
</dbReference>
<name>A0ABD6FJK6_9PSEU</name>
<comment type="pathway">
    <text evidence="1">Carbohydrate metabolism; galactose metabolism.</text>
</comment>
<organism evidence="7 8">
    <name type="scientific">Thermocrispum agreste</name>
    <dbReference type="NCBI Taxonomy" id="37925"/>
    <lineage>
        <taxon>Bacteria</taxon>
        <taxon>Bacillati</taxon>
        <taxon>Actinomycetota</taxon>
        <taxon>Actinomycetes</taxon>
        <taxon>Pseudonocardiales</taxon>
        <taxon>Pseudonocardiaceae</taxon>
        <taxon>Thermocrispum</taxon>
    </lineage>
</organism>
<evidence type="ECO:0000259" key="6">
    <source>
        <dbReference type="Pfam" id="PF01370"/>
    </source>
</evidence>
<dbReference type="EMBL" id="QGUI02000157">
    <property type="protein sequence ID" value="MFO7193029.1"/>
    <property type="molecule type" value="Genomic_DNA"/>
</dbReference>
<gene>
    <name evidence="7" type="ORF">DIU77_012370</name>
</gene>
<dbReference type="AlphaFoldDB" id="A0ABD6FJK6"/>
<dbReference type="Pfam" id="PF01370">
    <property type="entry name" value="Epimerase"/>
    <property type="match status" value="1"/>
</dbReference>
<reference evidence="7 8" key="1">
    <citation type="journal article" date="2021" name="BMC Genomics">
        <title>Genome-resolved metagenome and metatranscriptome analyses of thermophilic composting reveal key bacterial players and their metabolic interactions.</title>
        <authorList>
            <person name="Braga L.P.P."/>
            <person name="Pereira R.V."/>
            <person name="Martins L.F."/>
            <person name="Moura L.M.S."/>
            <person name="Sanchez F.B."/>
            <person name="Patane J.S.L."/>
            <person name="da Silva A.M."/>
            <person name="Setubal J.C."/>
        </authorList>
    </citation>
    <scope>NUCLEOTIDE SEQUENCE [LARGE SCALE GENOMIC DNA]</scope>
    <source>
        <strain evidence="7">ZC4RG45</strain>
    </source>
</reference>
<dbReference type="InterPro" id="IPR036291">
    <property type="entry name" value="NAD(P)-bd_dom_sf"/>
</dbReference>
<dbReference type="SUPFAM" id="SSF51735">
    <property type="entry name" value="NAD(P)-binding Rossmann-fold domains"/>
    <property type="match status" value="1"/>
</dbReference>
<proteinExistence type="inferred from homology"/>
<protein>
    <recommendedName>
        <fullName evidence="3">UDP-glucose 4-epimerase</fullName>
    </recommendedName>
    <alternativeName>
        <fullName evidence="5">Galactowaldenase</fullName>
    </alternativeName>
    <alternativeName>
        <fullName evidence="4">UDP-galactose 4-epimerase</fullName>
    </alternativeName>
</protein>
<dbReference type="Gene3D" id="3.90.25.10">
    <property type="entry name" value="UDP-galactose 4-epimerase, domain 1"/>
    <property type="match status" value="1"/>
</dbReference>
<comment type="similarity">
    <text evidence="2">Belongs to the NAD(P)-dependent epimerase/dehydratase family.</text>
</comment>
<evidence type="ECO:0000256" key="4">
    <source>
        <dbReference type="ARBA" id="ARBA00031367"/>
    </source>
</evidence>
<dbReference type="Proteomes" id="UP000249324">
    <property type="component" value="Unassembled WGS sequence"/>
</dbReference>
<evidence type="ECO:0000313" key="7">
    <source>
        <dbReference type="EMBL" id="MFO7193029.1"/>
    </source>
</evidence>
<evidence type="ECO:0000313" key="8">
    <source>
        <dbReference type="Proteomes" id="UP000249324"/>
    </source>
</evidence>
<accession>A0ABD6FJK6</accession>
<sequence>MRVLVTGATGFVGRAVVAALAKAGHDVVPMARRSGQLSGPVADVRDSDAVRAAVAGVDAVCHLAALTRTRESASAASDYWAVNVGGTFNVVSALLATASPATPKRLVLASTAAVYGTNVPQPVTEDSPTVPANPYGASKLAADHIVAGCTATGAIGAVALRAFNVAGAAHGASDQDNTRIVPRIVAVQAGIAPELTLNGDGTVVRDFVHVADMADAFVLALESCTPGKWRTYNVGSGRGTSLAKLVKIAEEVNGRPVRMKHGPPVDEPAVLLADSSRIRRELGWHPRRSAVETILADAWQALIRSCSG</sequence>
<evidence type="ECO:0000256" key="1">
    <source>
        <dbReference type="ARBA" id="ARBA00004947"/>
    </source>
</evidence>
<dbReference type="InterPro" id="IPR001509">
    <property type="entry name" value="Epimerase_deHydtase"/>
</dbReference>
<dbReference type="PANTHER" id="PTHR43725:SF53">
    <property type="entry name" value="UDP-ARABINOSE 4-EPIMERASE 1"/>
    <property type="match status" value="1"/>
</dbReference>
<dbReference type="Gene3D" id="3.40.50.720">
    <property type="entry name" value="NAD(P)-binding Rossmann-like Domain"/>
    <property type="match status" value="1"/>
</dbReference>
<evidence type="ECO:0000256" key="3">
    <source>
        <dbReference type="ARBA" id="ARBA00018569"/>
    </source>
</evidence>